<dbReference type="PROSITE" id="PS51186">
    <property type="entry name" value="GNAT"/>
    <property type="match status" value="1"/>
</dbReference>
<dbReference type="InterPro" id="IPR000182">
    <property type="entry name" value="GNAT_dom"/>
</dbReference>
<dbReference type="RefSeq" id="WP_014826492.1">
    <property type="nucleotide sequence ID" value="NC_018068.1"/>
</dbReference>
<dbReference type="eggNOG" id="COG0456">
    <property type="taxonomic scope" value="Bacteria"/>
</dbReference>
<name>I4D3W1_DESAJ</name>
<keyword evidence="3" id="KW-1185">Reference proteome</keyword>
<dbReference type="EMBL" id="CP003639">
    <property type="protein sequence ID" value="AFM40485.1"/>
    <property type="molecule type" value="Genomic_DNA"/>
</dbReference>
<accession>I4D3W1</accession>
<dbReference type="PANTHER" id="PTHR43259:SF1">
    <property type="entry name" value="N-ACETYLTRANSFERASE DOMAIN-CONTAINING PROTEIN"/>
    <property type="match status" value="1"/>
</dbReference>
<dbReference type="Pfam" id="PF00583">
    <property type="entry name" value="Acetyltransf_1"/>
    <property type="match status" value="1"/>
</dbReference>
<keyword evidence="2" id="KW-0808">Transferase</keyword>
<dbReference type="KEGG" id="dai:Desaci_1469"/>
<dbReference type="SUPFAM" id="SSF55729">
    <property type="entry name" value="Acyl-CoA N-acyltransferases (Nat)"/>
    <property type="match status" value="1"/>
</dbReference>
<dbReference type="OrthoDB" id="9795206at2"/>
<dbReference type="Gene3D" id="3.40.630.30">
    <property type="match status" value="1"/>
</dbReference>
<organism evidence="2 3">
    <name type="scientific">Desulfosporosinus acidiphilus (strain DSM 22704 / JCM 16185 / SJ4)</name>
    <dbReference type="NCBI Taxonomy" id="646529"/>
    <lineage>
        <taxon>Bacteria</taxon>
        <taxon>Bacillati</taxon>
        <taxon>Bacillota</taxon>
        <taxon>Clostridia</taxon>
        <taxon>Eubacteriales</taxon>
        <taxon>Desulfitobacteriaceae</taxon>
        <taxon>Desulfosporosinus</taxon>
    </lineage>
</organism>
<evidence type="ECO:0000313" key="3">
    <source>
        <dbReference type="Proteomes" id="UP000002892"/>
    </source>
</evidence>
<dbReference type="GO" id="GO:0016747">
    <property type="term" value="F:acyltransferase activity, transferring groups other than amino-acyl groups"/>
    <property type="evidence" value="ECO:0007669"/>
    <property type="project" value="InterPro"/>
</dbReference>
<dbReference type="HOGENOM" id="CLU_134449_1_0_9"/>
<evidence type="ECO:0000313" key="2">
    <source>
        <dbReference type="EMBL" id="AFM40485.1"/>
    </source>
</evidence>
<dbReference type="PANTHER" id="PTHR43259">
    <property type="entry name" value="SPT10P"/>
    <property type="match status" value="1"/>
</dbReference>
<proteinExistence type="predicted"/>
<dbReference type="AlphaFoldDB" id="I4D3W1"/>
<evidence type="ECO:0000259" key="1">
    <source>
        <dbReference type="PROSITE" id="PS51186"/>
    </source>
</evidence>
<protein>
    <submittedName>
        <fullName evidence="2">Acetyltransferase</fullName>
    </submittedName>
</protein>
<dbReference type="STRING" id="646529.Desaci_1469"/>
<dbReference type="InterPro" id="IPR016181">
    <property type="entry name" value="Acyl_CoA_acyltransferase"/>
</dbReference>
<reference evidence="2 3" key="1">
    <citation type="journal article" date="2012" name="J. Bacteriol.">
        <title>Complete genome sequences of Desulfosporosinus orientis DSM765T, Desulfosporosinus youngiae DSM17734T, Desulfosporosinus meridiei DSM13257T, and Desulfosporosinus acidiphilus DSM22704T.</title>
        <authorList>
            <person name="Pester M."/>
            <person name="Brambilla E."/>
            <person name="Alazard D."/>
            <person name="Rattei T."/>
            <person name="Weinmaier T."/>
            <person name="Han J."/>
            <person name="Lucas S."/>
            <person name="Lapidus A."/>
            <person name="Cheng J.F."/>
            <person name="Goodwin L."/>
            <person name="Pitluck S."/>
            <person name="Peters L."/>
            <person name="Ovchinnikova G."/>
            <person name="Teshima H."/>
            <person name="Detter J.C."/>
            <person name="Han C.S."/>
            <person name="Tapia R."/>
            <person name="Land M.L."/>
            <person name="Hauser L."/>
            <person name="Kyrpides N.C."/>
            <person name="Ivanova N.N."/>
            <person name="Pagani I."/>
            <person name="Huntmann M."/>
            <person name="Wei C.L."/>
            <person name="Davenport K.W."/>
            <person name="Daligault H."/>
            <person name="Chain P.S."/>
            <person name="Chen A."/>
            <person name="Mavromatis K."/>
            <person name="Markowitz V."/>
            <person name="Szeto E."/>
            <person name="Mikhailova N."/>
            <person name="Pati A."/>
            <person name="Wagner M."/>
            <person name="Woyke T."/>
            <person name="Ollivier B."/>
            <person name="Klenk H.P."/>
            <person name="Spring S."/>
            <person name="Loy A."/>
        </authorList>
    </citation>
    <scope>NUCLEOTIDE SEQUENCE [LARGE SCALE GENOMIC DNA]</scope>
    <source>
        <strain evidence="3">DSM 22704 / JCM 16185 / SJ4</strain>
    </source>
</reference>
<dbReference type="InterPro" id="IPR052829">
    <property type="entry name" value="N-acetyltransferase_domain"/>
</dbReference>
<dbReference type="CDD" id="cd04301">
    <property type="entry name" value="NAT_SF"/>
    <property type="match status" value="1"/>
</dbReference>
<feature type="domain" description="N-acetyltransferase" evidence="1">
    <location>
        <begin position="8"/>
        <end position="151"/>
    </location>
</feature>
<dbReference type="Proteomes" id="UP000002892">
    <property type="component" value="Chromosome"/>
</dbReference>
<sequence length="155" mass="17971">MEIKIVEGEIKYIDDCLEALMNSELACTYLPDEKTAKKHLVEAFERKEMYLALNDESECLGYIRFVLNGTFYDFPYVCNIAVKKNFRSRGIGKRLLGYFEEIGFTHSDKVFLLVSSFNEHAKKLYESIGYKQVGLINDLFKDGISEYIMMKVKSL</sequence>
<gene>
    <name evidence="2" type="ordered locus">Desaci_1469</name>
</gene>